<evidence type="ECO:0000256" key="1">
    <source>
        <dbReference type="SAM" id="SignalP"/>
    </source>
</evidence>
<gene>
    <name evidence="2" type="ORF">J4573_27090</name>
</gene>
<dbReference type="Proteomes" id="UP000669179">
    <property type="component" value="Unassembled WGS sequence"/>
</dbReference>
<name>A0A939PEE9_9ACTN</name>
<proteinExistence type="predicted"/>
<organism evidence="2 3">
    <name type="scientific">Actinomadura barringtoniae</name>
    <dbReference type="NCBI Taxonomy" id="1427535"/>
    <lineage>
        <taxon>Bacteria</taxon>
        <taxon>Bacillati</taxon>
        <taxon>Actinomycetota</taxon>
        <taxon>Actinomycetes</taxon>
        <taxon>Streptosporangiales</taxon>
        <taxon>Thermomonosporaceae</taxon>
        <taxon>Actinomadura</taxon>
    </lineage>
</organism>
<dbReference type="PROSITE" id="PS51257">
    <property type="entry name" value="PROKAR_LIPOPROTEIN"/>
    <property type="match status" value="1"/>
</dbReference>
<dbReference type="EMBL" id="JAGEOJ010000011">
    <property type="protein sequence ID" value="MBO2450793.1"/>
    <property type="molecule type" value="Genomic_DNA"/>
</dbReference>
<comment type="caution">
    <text evidence="2">The sequence shown here is derived from an EMBL/GenBank/DDBJ whole genome shotgun (WGS) entry which is preliminary data.</text>
</comment>
<keyword evidence="3" id="KW-1185">Reference proteome</keyword>
<evidence type="ECO:0008006" key="4">
    <source>
        <dbReference type="Google" id="ProtNLM"/>
    </source>
</evidence>
<evidence type="ECO:0000313" key="3">
    <source>
        <dbReference type="Proteomes" id="UP000669179"/>
    </source>
</evidence>
<feature type="signal peptide" evidence="1">
    <location>
        <begin position="1"/>
        <end position="27"/>
    </location>
</feature>
<reference evidence="2" key="1">
    <citation type="submission" date="2021-03" db="EMBL/GenBank/DDBJ databases">
        <authorList>
            <person name="Kanchanasin P."/>
            <person name="Saeng-In P."/>
            <person name="Phongsopitanun W."/>
            <person name="Yuki M."/>
            <person name="Kudo T."/>
            <person name="Ohkuma M."/>
            <person name="Tanasupawat S."/>
        </authorList>
    </citation>
    <scope>NUCLEOTIDE SEQUENCE</scope>
    <source>
        <strain evidence="2">GKU 128</strain>
    </source>
</reference>
<feature type="chain" id="PRO_5036821466" description="Lipoprotein" evidence="1">
    <location>
        <begin position="28"/>
        <end position="138"/>
    </location>
</feature>
<protein>
    <recommendedName>
        <fullName evidence="4">Lipoprotein</fullName>
    </recommendedName>
</protein>
<dbReference type="RefSeq" id="WP_208258674.1">
    <property type="nucleotide sequence ID" value="NZ_JAGEOJ010000011.1"/>
</dbReference>
<keyword evidence="1" id="KW-0732">Signal</keyword>
<dbReference type="AlphaFoldDB" id="A0A939PEE9"/>
<sequence>MSRSTGRTWKVAAATLVPLTFVLTACGDSNRPQVCDDFDSLHKSVADLRSTSLNSDGVNALQTNVSKVKSDLQTFAQSAKGQFSTQLNALNLAISQATTAISGAVGKTSPQSLAAAGSALRGAGTAFQSLEDAVNDTC</sequence>
<evidence type="ECO:0000313" key="2">
    <source>
        <dbReference type="EMBL" id="MBO2450793.1"/>
    </source>
</evidence>
<accession>A0A939PEE9</accession>